<proteinExistence type="predicted"/>
<dbReference type="Ensembl" id="ENSOABT00000071135.1">
    <property type="protein sequence ID" value="ENSOABP00000066275.1"/>
    <property type="gene ID" value="ENSOABG00000030493.1"/>
</dbReference>
<keyword evidence="3" id="KW-1185">Reference proteome</keyword>
<dbReference type="Proteomes" id="UP000472276">
    <property type="component" value="Unassembled WGS sequence"/>
</dbReference>
<reference evidence="2" key="3">
    <citation type="submission" date="2025-09" db="UniProtKB">
        <authorList>
            <consortium name="Ensembl"/>
        </authorList>
    </citation>
    <scope>IDENTIFICATION</scope>
</reference>
<feature type="chain" id="PRO_5044186115" description="Immunoglobulin V-set domain-containing protein" evidence="1">
    <location>
        <begin position="21"/>
        <end position="188"/>
    </location>
</feature>
<protein>
    <recommendedName>
        <fullName evidence="4">Immunoglobulin V-set domain-containing protein</fullName>
    </recommendedName>
</protein>
<reference evidence="3" key="1">
    <citation type="submission" date="2020-03" db="EMBL/GenBank/DDBJ databases">
        <title>Evolution of repeat sequences and sex chromosomes of tilapia species revealed by chromosome-level genomes.</title>
        <authorList>
            <person name="Xu L."/>
            <person name="Tao W."/>
            <person name="Wang D."/>
            <person name="Zhou Q."/>
        </authorList>
    </citation>
    <scope>NUCLEOTIDE SEQUENCE [LARGE SCALE GENOMIC DNA]</scope>
    <source>
        <strain evidence="3">Israel</strain>
    </source>
</reference>
<organism evidence="2 3">
    <name type="scientific">Oreochromis aureus</name>
    <name type="common">Israeli tilapia</name>
    <name type="synonym">Chromis aureus</name>
    <dbReference type="NCBI Taxonomy" id="47969"/>
    <lineage>
        <taxon>Eukaryota</taxon>
        <taxon>Metazoa</taxon>
        <taxon>Chordata</taxon>
        <taxon>Craniata</taxon>
        <taxon>Vertebrata</taxon>
        <taxon>Euteleostomi</taxon>
        <taxon>Actinopterygii</taxon>
        <taxon>Neopterygii</taxon>
        <taxon>Teleostei</taxon>
        <taxon>Neoteleostei</taxon>
        <taxon>Acanthomorphata</taxon>
        <taxon>Ovalentaria</taxon>
        <taxon>Cichlomorphae</taxon>
        <taxon>Cichliformes</taxon>
        <taxon>Cichlidae</taxon>
        <taxon>African cichlids</taxon>
        <taxon>Pseudocrenilabrinae</taxon>
        <taxon>Oreochromini</taxon>
        <taxon>Oreochromis</taxon>
    </lineage>
</organism>
<sequence>MARLFYNSSLTLCLFPLAGQTKFTMSAEQEVYQAEENSNITMTWLLHFDTNRPPDFLQINLINVKKKTRVFFYNSETGTEVYPDENYRGRVQCDSQLARKGRLECVLTDLRLNDTGTYHCIVVHNEEVSSKTCDLNVQTLSRTETIGDYCTSQAAAGSTFTALRSVSICIYGGKRSHSQVHKHFRLSL</sequence>
<evidence type="ECO:0000256" key="1">
    <source>
        <dbReference type="SAM" id="SignalP"/>
    </source>
</evidence>
<accession>A0AAZ1XFA6</accession>
<dbReference type="SUPFAM" id="SSF48726">
    <property type="entry name" value="Immunoglobulin"/>
    <property type="match status" value="1"/>
</dbReference>
<keyword evidence="1" id="KW-0732">Signal</keyword>
<evidence type="ECO:0000313" key="2">
    <source>
        <dbReference type="Ensembl" id="ENSOABP00000066275.1"/>
    </source>
</evidence>
<dbReference type="InterPro" id="IPR013783">
    <property type="entry name" value="Ig-like_fold"/>
</dbReference>
<feature type="signal peptide" evidence="1">
    <location>
        <begin position="1"/>
        <end position="20"/>
    </location>
</feature>
<dbReference type="AlphaFoldDB" id="A0AAZ1XFA6"/>
<dbReference type="InterPro" id="IPR036179">
    <property type="entry name" value="Ig-like_dom_sf"/>
</dbReference>
<dbReference type="Gene3D" id="2.60.40.10">
    <property type="entry name" value="Immunoglobulins"/>
    <property type="match status" value="1"/>
</dbReference>
<evidence type="ECO:0000313" key="3">
    <source>
        <dbReference type="Proteomes" id="UP000472276"/>
    </source>
</evidence>
<name>A0AAZ1XFA6_OREAU</name>
<reference evidence="2" key="2">
    <citation type="submission" date="2025-08" db="UniProtKB">
        <authorList>
            <consortium name="Ensembl"/>
        </authorList>
    </citation>
    <scope>IDENTIFICATION</scope>
</reference>
<evidence type="ECO:0008006" key="4">
    <source>
        <dbReference type="Google" id="ProtNLM"/>
    </source>
</evidence>